<feature type="region of interest" description="Disordered" evidence="11">
    <location>
        <begin position="894"/>
        <end position="947"/>
    </location>
</feature>
<dbReference type="EC" id="2.7.1.150" evidence="1"/>
<keyword evidence="15" id="KW-1185">Reference proteome</keyword>
<dbReference type="OrthoDB" id="158357at2759"/>
<dbReference type="PROSITE" id="PS51455">
    <property type="entry name" value="PIPK"/>
    <property type="match status" value="1"/>
</dbReference>
<evidence type="ECO:0000256" key="1">
    <source>
        <dbReference type="ARBA" id="ARBA00012009"/>
    </source>
</evidence>
<dbReference type="InterPro" id="IPR013083">
    <property type="entry name" value="Znf_RING/FYVE/PHD"/>
</dbReference>
<keyword evidence="4 10" id="KW-0547">Nucleotide-binding</keyword>
<dbReference type="GO" id="GO:0008270">
    <property type="term" value="F:zinc ion binding"/>
    <property type="evidence" value="ECO:0007669"/>
    <property type="project" value="UniProtKB-KW"/>
</dbReference>
<feature type="compositionally biased region" description="Polar residues" evidence="11">
    <location>
        <begin position="455"/>
        <end position="464"/>
    </location>
</feature>
<dbReference type="Pfam" id="PF01363">
    <property type="entry name" value="FYVE"/>
    <property type="match status" value="1"/>
</dbReference>
<name>A0A9P5TAN7_9AGAM</name>
<dbReference type="InterPro" id="IPR000306">
    <property type="entry name" value="Znf_FYVE"/>
</dbReference>
<dbReference type="InterPro" id="IPR002423">
    <property type="entry name" value="Cpn60/GroEL/TCP-1"/>
</dbReference>
<feature type="compositionally biased region" description="Polar residues" evidence="11">
    <location>
        <begin position="1390"/>
        <end position="1408"/>
    </location>
</feature>
<gene>
    <name evidence="14" type="ORF">DFH94DRAFT_628225</name>
</gene>
<feature type="compositionally biased region" description="Basic and acidic residues" evidence="11">
    <location>
        <begin position="1737"/>
        <end position="1746"/>
    </location>
</feature>
<feature type="compositionally biased region" description="Low complexity" evidence="11">
    <location>
        <begin position="116"/>
        <end position="130"/>
    </location>
</feature>
<evidence type="ECO:0000256" key="6">
    <source>
        <dbReference type="ARBA" id="ARBA00022777"/>
    </source>
</evidence>
<dbReference type="GO" id="GO:0000329">
    <property type="term" value="C:fungal-type vacuole membrane"/>
    <property type="evidence" value="ECO:0007669"/>
    <property type="project" value="TreeGrafter"/>
</dbReference>
<feature type="compositionally biased region" description="Low complexity" evidence="11">
    <location>
        <begin position="20"/>
        <end position="35"/>
    </location>
</feature>
<evidence type="ECO:0000256" key="3">
    <source>
        <dbReference type="ARBA" id="ARBA00022723"/>
    </source>
</evidence>
<dbReference type="InterPro" id="IPR011011">
    <property type="entry name" value="Znf_FYVE_PHD"/>
</dbReference>
<dbReference type="SUPFAM" id="SSF57903">
    <property type="entry name" value="FYVE/PHD zinc finger"/>
    <property type="match status" value="1"/>
</dbReference>
<dbReference type="InterPro" id="IPR027409">
    <property type="entry name" value="GroEL-like_apical_dom_sf"/>
</dbReference>
<dbReference type="InterPro" id="IPR017455">
    <property type="entry name" value="Znf_FYVE-rel"/>
</dbReference>
<dbReference type="SMART" id="SM00064">
    <property type="entry name" value="FYVE"/>
    <property type="match status" value="1"/>
</dbReference>
<dbReference type="InterPro" id="IPR027483">
    <property type="entry name" value="PInositol-4-P-4/5-kinase_C_sf"/>
</dbReference>
<dbReference type="GO" id="GO:0005524">
    <property type="term" value="F:ATP binding"/>
    <property type="evidence" value="ECO:0007669"/>
    <property type="project" value="UniProtKB-UniRule"/>
</dbReference>
<dbReference type="SUPFAM" id="SSF52029">
    <property type="entry name" value="GroEL apical domain-like"/>
    <property type="match status" value="1"/>
</dbReference>
<feature type="compositionally biased region" description="Polar residues" evidence="11">
    <location>
        <begin position="437"/>
        <end position="448"/>
    </location>
</feature>
<evidence type="ECO:0000256" key="5">
    <source>
        <dbReference type="ARBA" id="ARBA00022771"/>
    </source>
</evidence>
<dbReference type="Gene3D" id="3.30.40.10">
    <property type="entry name" value="Zinc/RING finger domain, C3HC4 (zinc finger)"/>
    <property type="match status" value="1"/>
</dbReference>
<evidence type="ECO:0000256" key="7">
    <source>
        <dbReference type="ARBA" id="ARBA00022833"/>
    </source>
</evidence>
<dbReference type="PANTHER" id="PTHR45748:SF7">
    <property type="entry name" value="1-PHOSPHATIDYLINOSITOL 3-PHOSPHATE 5-KINASE-RELATED"/>
    <property type="match status" value="1"/>
</dbReference>
<dbReference type="CDD" id="cd03334">
    <property type="entry name" value="Fab1_TCP"/>
    <property type="match status" value="1"/>
</dbReference>
<dbReference type="FunFam" id="3.30.810.10:FF:000001">
    <property type="entry name" value="1-phosphatidylinositol 3-phosphate 5-kinase FAB1"/>
    <property type="match status" value="1"/>
</dbReference>
<evidence type="ECO:0000256" key="4">
    <source>
        <dbReference type="ARBA" id="ARBA00022741"/>
    </source>
</evidence>
<dbReference type="CDD" id="cd15725">
    <property type="entry name" value="FYVE_PIKfyve_Fab1"/>
    <property type="match status" value="1"/>
</dbReference>
<keyword evidence="6 10" id="KW-0418">Kinase</keyword>
<evidence type="ECO:0000313" key="14">
    <source>
        <dbReference type="EMBL" id="KAF8482079.1"/>
    </source>
</evidence>
<keyword evidence="3" id="KW-0479">Metal-binding</keyword>
<reference evidence="14" key="1">
    <citation type="submission" date="2019-10" db="EMBL/GenBank/DDBJ databases">
        <authorList>
            <consortium name="DOE Joint Genome Institute"/>
            <person name="Kuo A."/>
            <person name="Miyauchi S."/>
            <person name="Kiss E."/>
            <person name="Drula E."/>
            <person name="Kohler A."/>
            <person name="Sanchez-Garcia M."/>
            <person name="Andreopoulos B."/>
            <person name="Barry K.W."/>
            <person name="Bonito G."/>
            <person name="Buee M."/>
            <person name="Carver A."/>
            <person name="Chen C."/>
            <person name="Cichocki N."/>
            <person name="Clum A."/>
            <person name="Culley D."/>
            <person name="Crous P.W."/>
            <person name="Fauchery L."/>
            <person name="Girlanda M."/>
            <person name="Hayes R."/>
            <person name="Keri Z."/>
            <person name="LaButti K."/>
            <person name="Lipzen A."/>
            <person name="Lombard V."/>
            <person name="Magnuson J."/>
            <person name="Maillard F."/>
            <person name="Morin E."/>
            <person name="Murat C."/>
            <person name="Nolan M."/>
            <person name="Ohm R."/>
            <person name="Pangilinan J."/>
            <person name="Pereira M."/>
            <person name="Perotto S."/>
            <person name="Peter M."/>
            <person name="Riley R."/>
            <person name="Sitrit Y."/>
            <person name="Stielow B."/>
            <person name="Szollosi G."/>
            <person name="Zifcakova L."/>
            <person name="Stursova M."/>
            <person name="Spatafora J.W."/>
            <person name="Tedersoo L."/>
            <person name="Vaario L.-M."/>
            <person name="Yamada A."/>
            <person name="Yan M."/>
            <person name="Wang P."/>
            <person name="Xu J."/>
            <person name="Bruns T."/>
            <person name="Baldrian P."/>
            <person name="Vilgalys R."/>
            <person name="Henrissat B."/>
            <person name="Grigoriev I.V."/>
            <person name="Hibbett D."/>
            <person name="Nagy L.G."/>
            <person name="Martin F.M."/>
        </authorList>
    </citation>
    <scope>NUCLEOTIDE SEQUENCE</scope>
    <source>
        <strain evidence="14">Prilba</strain>
    </source>
</reference>
<evidence type="ECO:0000256" key="8">
    <source>
        <dbReference type="ARBA" id="ARBA00022840"/>
    </source>
</evidence>
<evidence type="ECO:0000259" key="13">
    <source>
        <dbReference type="PROSITE" id="PS51455"/>
    </source>
</evidence>
<evidence type="ECO:0000313" key="15">
    <source>
        <dbReference type="Proteomes" id="UP000759537"/>
    </source>
</evidence>
<sequence length="2261" mass="251676">MSIPTLTLVNHAIEHLPTTAFTSESSDASSPSQASGRPLEDVTSLTSFNPFSEEDENDQSSYALMTSLFSKVKNTFTTPSSSAPPPSTAGASAAGPSNSAPIERRRQTTSTVQAQSSIESSNSSSERPPSLTVVSSHAAPPLVSLTPVVSEALSFNIDFDLPLPRGAFISASASDSFDGGLYGTTIPGFSIPEDARSIRTTVSVKRSASVSKVIRRIRGEGLSRDYWMDDKTCKECYDCKSVFTAWRRKHHCRICGQIFCSRCASNVIKGSRFGHDGMIRVCNLCLEKLASADDDDDDRRSISSAVSPFAAHQFGNDSLDMGLARHPQSPFAASQLFGRTDEPFNLFSIAETRRLISGSDEGSFASRPLTPLSHSLDDPWGLQTSGPIAPFRRGLVDDDKDLSIITDVFPRESPTVGSGTKTPVDFPVTIPIPNGAMSSIQFPLSSPERQPDSPRPQSIPRSRYNSYVDFDSSTPFIRSRVQSRLTDFFMVGEPGWRTRRESTAYAQDLNLVSMSHLQLMLRQMLTKENIPNVLEWEDTLLKLALRIARELTFTAHPHRQGPDMDVRRYVKIKKIPGGAPKDSEYVDGAVITKNVSHKSMTRLQRHPRVMLVTFPLEFSRVEGQYIPFGQIVRQEKEYMGNLVSRIAAYRPHVVLAEKSVSRLALDALAEQGIAVARSVKPSAIQFVARMTQADVFSSMDKLALEPRLGHCARFCIQTFDHPLIPGRRKTYMRFEGCTREMGCTIVLRGGDQETLRRIKHVTRFLTFVVRSLKLETHLWKDFVIALPALPTDAVPPNHTLHSSDNVPLFHHSNSSSESAPMDHRTTEADLPDEDAEQLRLSCRIQKALDPYLTTFISVSATLRFSPPYALQRMKELDDELIRAKQVWEDEVVRREEKQPATPIQKPTLIPKPTDNDDVRAQIESLSGPDFFGTPSLSESPSTEGEPGYFDYKPSVASCQITLSAIFPTGRTPIEEPLVLKTAADLALESRYSLVKWQHQEQQRVWEWYLRKNADDFVVEKYQSISLREYTLPIEEYGRHAACFSPSLRYITYYGENDCTLGQFIETSIADTLSWSINPKQPVCTGKGCTQPLARHCKIYVHNESKIFVAVEQWDGQIVGVGPTPELTTTWSACRICGSATPFIPVSEEMQRYSFAKFLELHFYPADVQLVQGAGCEHNIYRHHIRYFAKRGMTVRFQADPITLQEIVFPPMRIRVRPETQLSLKNADYERLMNRNSRWYAALVQDLNLIGMDAATGDEEIDAKLTAEFNQLILRAESERAEVIRMINEIYRESLPTDTLALNQVRSYLQDKIVAWQANSDKLPKPKGVRADKNGRRASRFGTIWPGRFDLAGTYDNAIPSSGLSEAEETTPLAGLRRVTGNSFISALSMSDASETEGTSGKNTANGAQKSEKSTELMTEPLRPFEPSPSMKSDPDSDSTIGASKADTVATSGAPEPSTPETQGEDRNSLLDMMPGSRLPRRQVKRPSVAELVKKYSEFLPPQGVEELARTALPPHLDTAESEQESTTRWPKPQPGRHRLKRSLARRPSTSDFESSYAANVAPRYLTHSRRQTRQPSLSSRIPGPINSSSYASRQRSPEKPLLPADPEAATKISLQGKGLASSVVGRNTTPKQGRNLGKDRAQPRTASGTIGKGLATRRGVVPPGSRVSNIARHFERINKETDRANRRYAVIRGRRARPVASSLATVEVLDSVKDAIQDESESSDSSEADDEGGDDEDTHKSSDKMSPESSGTLPTQGTDDEPKGSTPAQLPEPNAPPSPGNSQGVSSESPLISRKRTLTSVPSSPSFPFTADPKVPIPSPLYDFDFGAPGQERNSFLKALSGFWPQNVPHHDETDDPIRDPEHIFRDSSMVVRTDEPTSIIALALSSQQYREMLARSRAEKRQSREPRLTEASEAFMPDDRSVAGSTSTWGVVHIDASDHGDPTDELRAPSSKLPWAITFESGGLTISCTVLYPEQFDALRRTYDCDKSMIESLARCVKWNASGGKSGSAFLKTLDDRFIAKEMSRTEFQTMESFAPAYFAYMSSAVSANRPTLLAKVLGCYKISFKKSGKDKPTGRWKSTQMNLIVMENLFYDRRFSKIYDLKGSTRNRHVKSTGRENEVLLDENLVQNAHLAPFYLREHSKRILRGALYNDSKFLSDINVMDYSLVVGVDSQNNELVVGIVDYVRTYTLDKKLETWVKESGFLGGVGRGEPTVVTPKLYRQRFVSAMERYFPLVPDRWMKQKDAPEDEGNILLDLWADW</sequence>
<dbReference type="Gene3D" id="3.50.7.10">
    <property type="entry name" value="GroEL"/>
    <property type="match status" value="1"/>
</dbReference>
<dbReference type="GO" id="GO:0000285">
    <property type="term" value="F:1-phosphatidylinositol-3-phosphate 5-kinase activity"/>
    <property type="evidence" value="ECO:0007669"/>
    <property type="project" value="UniProtKB-EC"/>
</dbReference>
<evidence type="ECO:0000256" key="10">
    <source>
        <dbReference type="PROSITE-ProRule" id="PRU00781"/>
    </source>
</evidence>
<feature type="region of interest" description="Disordered" evidence="11">
    <location>
        <begin position="76"/>
        <end position="133"/>
    </location>
</feature>
<evidence type="ECO:0000256" key="11">
    <source>
        <dbReference type="SAM" id="MobiDB-lite"/>
    </source>
</evidence>
<dbReference type="GO" id="GO:0046854">
    <property type="term" value="P:phosphatidylinositol phosphate biosynthetic process"/>
    <property type="evidence" value="ECO:0007669"/>
    <property type="project" value="TreeGrafter"/>
</dbReference>
<dbReference type="Gene3D" id="3.30.800.10">
    <property type="entry name" value="Phosphatidylinositol Phosphate Kinase II Beta"/>
    <property type="match status" value="1"/>
</dbReference>
<dbReference type="Pfam" id="PF00118">
    <property type="entry name" value="Cpn60_TCP1"/>
    <property type="match status" value="1"/>
</dbReference>
<feature type="compositionally biased region" description="Polar residues" evidence="11">
    <location>
        <begin position="1747"/>
        <end position="1757"/>
    </location>
</feature>
<feature type="compositionally biased region" description="Polar residues" evidence="11">
    <location>
        <begin position="1547"/>
        <end position="1557"/>
    </location>
</feature>
<feature type="region of interest" description="Disordered" evidence="11">
    <location>
        <begin position="437"/>
        <end position="464"/>
    </location>
</feature>
<feature type="domain" description="PIPK" evidence="13">
    <location>
        <begin position="1891"/>
        <end position="2233"/>
    </location>
</feature>
<evidence type="ECO:0000259" key="12">
    <source>
        <dbReference type="PROSITE" id="PS50178"/>
    </source>
</evidence>
<feature type="compositionally biased region" description="Basic residues" evidence="11">
    <location>
        <begin position="1534"/>
        <end position="1544"/>
    </location>
</feature>
<dbReference type="FunFam" id="3.30.40.10:FF:000283">
    <property type="entry name" value="1-phosphatidylinositol-3-phosphate 5-kinase (Fab1)"/>
    <property type="match status" value="1"/>
</dbReference>
<feature type="compositionally biased region" description="Basic and acidic residues" evidence="11">
    <location>
        <begin position="1897"/>
        <end position="1911"/>
    </location>
</feature>
<accession>A0A9P5TAN7</accession>
<proteinExistence type="predicted"/>
<feature type="region of interest" description="Disordered" evidence="11">
    <location>
        <begin position="1390"/>
        <end position="1665"/>
    </location>
</feature>
<reference evidence="14" key="2">
    <citation type="journal article" date="2020" name="Nat. Commun.">
        <title>Large-scale genome sequencing of mycorrhizal fungi provides insights into the early evolution of symbiotic traits.</title>
        <authorList>
            <person name="Miyauchi S."/>
            <person name="Kiss E."/>
            <person name="Kuo A."/>
            <person name="Drula E."/>
            <person name="Kohler A."/>
            <person name="Sanchez-Garcia M."/>
            <person name="Morin E."/>
            <person name="Andreopoulos B."/>
            <person name="Barry K.W."/>
            <person name="Bonito G."/>
            <person name="Buee M."/>
            <person name="Carver A."/>
            <person name="Chen C."/>
            <person name="Cichocki N."/>
            <person name="Clum A."/>
            <person name="Culley D."/>
            <person name="Crous P.W."/>
            <person name="Fauchery L."/>
            <person name="Girlanda M."/>
            <person name="Hayes R.D."/>
            <person name="Keri Z."/>
            <person name="LaButti K."/>
            <person name="Lipzen A."/>
            <person name="Lombard V."/>
            <person name="Magnuson J."/>
            <person name="Maillard F."/>
            <person name="Murat C."/>
            <person name="Nolan M."/>
            <person name="Ohm R.A."/>
            <person name="Pangilinan J."/>
            <person name="Pereira M.F."/>
            <person name="Perotto S."/>
            <person name="Peter M."/>
            <person name="Pfister S."/>
            <person name="Riley R."/>
            <person name="Sitrit Y."/>
            <person name="Stielow J.B."/>
            <person name="Szollosi G."/>
            <person name="Zifcakova L."/>
            <person name="Stursova M."/>
            <person name="Spatafora J.W."/>
            <person name="Tedersoo L."/>
            <person name="Vaario L.M."/>
            <person name="Yamada A."/>
            <person name="Yan M."/>
            <person name="Wang P."/>
            <person name="Xu J."/>
            <person name="Bruns T."/>
            <person name="Baldrian P."/>
            <person name="Vilgalys R."/>
            <person name="Dunand C."/>
            <person name="Henrissat B."/>
            <person name="Grigoriev I.V."/>
            <person name="Hibbett D."/>
            <person name="Nagy L.G."/>
            <person name="Martin F.M."/>
        </authorList>
    </citation>
    <scope>NUCLEOTIDE SEQUENCE</scope>
    <source>
        <strain evidence="14">Prilba</strain>
    </source>
</reference>
<dbReference type="InterPro" id="IPR002498">
    <property type="entry name" value="PInositol-4-P-4/5-kinase_core"/>
</dbReference>
<feature type="compositionally biased region" description="Polar residues" evidence="11">
    <location>
        <begin position="1780"/>
        <end position="1790"/>
    </location>
</feature>
<dbReference type="FunFam" id="3.50.7.10:FF:000007">
    <property type="entry name" value="1-phosphatidylinositol 3-phosphate 5-kinase isoform X1"/>
    <property type="match status" value="1"/>
</dbReference>
<feature type="compositionally biased region" description="Polar residues" evidence="11">
    <location>
        <begin position="800"/>
        <end position="818"/>
    </location>
</feature>
<evidence type="ECO:0000256" key="9">
    <source>
        <dbReference type="PROSITE-ProRule" id="PRU00091"/>
    </source>
</evidence>
<feature type="region of interest" description="Disordered" evidence="11">
    <location>
        <begin position="800"/>
        <end position="826"/>
    </location>
</feature>
<feature type="compositionally biased region" description="Polar residues" evidence="11">
    <location>
        <begin position="1573"/>
        <end position="1594"/>
    </location>
</feature>
<dbReference type="SMART" id="SM00330">
    <property type="entry name" value="PIPKc"/>
    <property type="match status" value="1"/>
</dbReference>
<dbReference type="InterPro" id="IPR027484">
    <property type="entry name" value="PInositol-4-P-5-kinase_N"/>
</dbReference>
<dbReference type="PROSITE" id="PS50178">
    <property type="entry name" value="ZF_FYVE"/>
    <property type="match status" value="1"/>
</dbReference>
<protein>
    <recommendedName>
        <fullName evidence="1">1-phosphatidylinositol-3-phosphate 5-kinase</fullName>
        <ecNumber evidence="1">2.7.1.150</ecNumber>
    </recommendedName>
</protein>
<feature type="region of interest" description="Disordered" evidence="11">
    <location>
        <begin position="1897"/>
        <end position="1925"/>
    </location>
</feature>
<keyword evidence="5 9" id="KW-0863">Zinc-finger</keyword>
<dbReference type="PANTHER" id="PTHR45748">
    <property type="entry name" value="1-PHOSPHATIDYLINOSITOL 3-PHOSPHATE 5-KINASE-RELATED"/>
    <property type="match status" value="1"/>
</dbReference>
<dbReference type="EMBL" id="WHVB01000006">
    <property type="protein sequence ID" value="KAF8482079.1"/>
    <property type="molecule type" value="Genomic_DNA"/>
</dbReference>
<feature type="compositionally biased region" description="Acidic residues" evidence="11">
    <location>
        <begin position="1717"/>
        <end position="1736"/>
    </location>
</feature>
<comment type="caution">
    <text evidence="14">The sequence shown here is derived from an EMBL/GenBank/DDBJ whole genome shotgun (WGS) entry which is preliminary data.</text>
</comment>
<feature type="region of interest" description="Disordered" evidence="11">
    <location>
        <begin position="1714"/>
        <end position="1814"/>
    </location>
</feature>
<feature type="compositionally biased region" description="Low complexity" evidence="11">
    <location>
        <begin position="88"/>
        <end position="101"/>
    </location>
</feature>
<evidence type="ECO:0000256" key="2">
    <source>
        <dbReference type="ARBA" id="ARBA00022679"/>
    </source>
</evidence>
<dbReference type="Gene3D" id="3.30.810.10">
    <property type="entry name" value="2-Layer Sandwich"/>
    <property type="match status" value="1"/>
</dbReference>
<feature type="domain" description="FYVE-type" evidence="12">
    <location>
        <begin position="230"/>
        <end position="290"/>
    </location>
</feature>
<dbReference type="Proteomes" id="UP000759537">
    <property type="component" value="Unassembled WGS sequence"/>
</dbReference>
<feature type="region of interest" description="Disordered" evidence="11">
    <location>
        <begin position="20"/>
        <end position="59"/>
    </location>
</feature>
<dbReference type="GO" id="GO:0010008">
    <property type="term" value="C:endosome membrane"/>
    <property type="evidence" value="ECO:0007669"/>
    <property type="project" value="TreeGrafter"/>
</dbReference>
<dbReference type="InterPro" id="IPR044769">
    <property type="entry name" value="PIKfyve_PIPKc"/>
</dbReference>
<dbReference type="Pfam" id="PF01504">
    <property type="entry name" value="PIP5K"/>
    <property type="match status" value="1"/>
</dbReference>
<keyword evidence="7" id="KW-0862">Zinc</keyword>
<keyword evidence="2 10" id="KW-0808">Transferase</keyword>
<keyword evidence="8 10" id="KW-0067">ATP-binding</keyword>
<dbReference type="CDD" id="cd17300">
    <property type="entry name" value="PIPKc_PIKfyve"/>
    <property type="match status" value="1"/>
</dbReference>
<dbReference type="SUPFAM" id="SSF56104">
    <property type="entry name" value="SAICAR synthase-like"/>
    <property type="match status" value="1"/>
</dbReference>
<organism evidence="14 15">
    <name type="scientific">Russula ochroleuca</name>
    <dbReference type="NCBI Taxonomy" id="152965"/>
    <lineage>
        <taxon>Eukaryota</taxon>
        <taxon>Fungi</taxon>
        <taxon>Dikarya</taxon>
        <taxon>Basidiomycota</taxon>
        <taxon>Agaricomycotina</taxon>
        <taxon>Agaricomycetes</taxon>
        <taxon>Russulales</taxon>
        <taxon>Russulaceae</taxon>
        <taxon>Russula</taxon>
    </lineage>
</organism>